<comment type="caution">
    <text evidence="1">The sequence shown here is derived from an EMBL/GenBank/DDBJ whole genome shotgun (WGS) entry which is preliminary data.</text>
</comment>
<reference evidence="1 2" key="1">
    <citation type="journal article" date="2024" name="Commun. Biol.">
        <title>Comparative genomic analysis of thermophilic fungi reveals convergent evolutionary adaptations and gene losses.</title>
        <authorList>
            <person name="Steindorff A.S."/>
            <person name="Aguilar-Pontes M.V."/>
            <person name="Robinson A.J."/>
            <person name="Andreopoulos B."/>
            <person name="LaButti K."/>
            <person name="Kuo A."/>
            <person name="Mondo S."/>
            <person name="Riley R."/>
            <person name="Otillar R."/>
            <person name="Haridas S."/>
            <person name="Lipzen A."/>
            <person name="Grimwood J."/>
            <person name="Schmutz J."/>
            <person name="Clum A."/>
            <person name="Reid I.D."/>
            <person name="Moisan M.C."/>
            <person name="Butler G."/>
            <person name="Nguyen T.T.M."/>
            <person name="Dewar K."/>
            <person name="Conant G."/>
            <person name="Drula E."/>
            <person name="Henrissat B."/>
            <person name="Hansel C."/>
            <person name="Singer S."/>
            <person name="Hutchinson M.I."/>
            <person name="de Vries R.P."/>
            <person name="Natvig D.O."/>
            <person name="Powell A.J."/>
            <person name="Tsang A."/>
            <person name="Grigoriev I.V."/>
        </authorList>
    </citation>
    <scope>NUCLEOTIDE SEQUENCE [LARGE SCALE GENOMIC DNA]</scope>
    <source>
        <strain evidence="1 2">ATCC 24622</strain>
    </source>
</reference>
<gene>
    <name evidence="1" type="ORF">VTK73DRAFT_2641</name>
</gene>
<sequence>MSQGRKTPAASRSLALWSLVGLLSVVFVLFAGPFFRPGLDGGVTLVSRRAGAPDAAEHYANLSRRVDEQTYSAAVAKGRRLYCLMGMSQAEAQAANRGVSLEAPEYLQDDLVSEIEGWSRVDDGQVPYFKNYLDGAFAGLGIRKNIVSQSWVNDNRGYVYADPTDPDVDEVPTPNGEITEAQFYNSFIVADGVVIADRNLNVNNAMQRRLGSGWKDFGYTVTHIQQWSDAAWMQWSDACQFHDGDVSNVRYIFRSWITNRVTQGLVFQALRNSFPGAAPTIGTWGSRLTLTQAEHGDAFYAVLGSPNGAGSAYFLLTHKSKLGVKTIDKVDVFVPNVPFTVSSASGSAAADAAKITLLFHVA</sequence>
<dbReference type="EMBL" id="JAZHXJ010001757">
    <property type="protein sequence ID" value="KAL1844146.1"/>
    <property type="molecule type" value="Genomic_DNA"/>
</dbReference>
<protein>
    <submittedName>
        <fullName evidence="1">Uncharacterized protein</fullName>
    </submittedName>
</protein>
<evidence type="ECO:0000313" key="2">
    <source>
        <dbReference type="Proteomes" id="UP001586593"/>
    </source>
</evidence>
<keyword evidence="2" id="KW-1185">Reference proteome</keyword>
<name>A0ABR3VQP2_9PEZI</name>
<organism evidence="1 2">
    <name type="scientific">Phialemonium thermophilum</name>
    <dbReference type="NCBI Taxonomy" id="223376"/>
    <lineage>
        <taxon>Eukaryota</taxon>
        <taxon>Fungi</taxon>
        <taxon>Dikarya</taxon>
        <taxon>Ascomycota</taxon>
        <taxon>Pezizomycotina</taxon>
        <taxon>Sordariomycetes</taxon>
        <taxon>Sordariomycetidae</taxon>
        <taxon>Cephalothecales</taxon>
        <taxon>Cephalothecaceae</taxon>
        <taxon>Phialemonium</taxon>
    </lineage>
</organism>
<evidence type="ECO:0000313" key="1">
    <source>
        <dbReference type="EMBL" id="KAL1844146.1"/>
    </source>
</evidence>
<dbReference type="Proteomes" id="UP001586593">
    <property type="component" value="Unassembled WGS sequence"/>
</dbReference>
<proteinExistence type="predicted"/>
<accession>A0ABR3VQP2</accession>